<gene>
    <name evidence="1" type="ORF">GLE_0678</name>
</gene>
<dbReference type="Proteomes" id="UP000061569">
    <property type="component" value="Chromosome"/>
</dbReference>
<proteinExistence type="predicted"/>
<organism evidence="1 2">
    <name type="scientific">Lysobacter enzymogenes</name>
    <dbReference type="NCBI Taxonomy" id="69"/>
    <lineage>
        <taxon>Bacteria</taxon>
        <taxon>Pseudomonadati</taxon>
        <taxon>Pseudomonadota</taxon>
        <taxon>Gammaproteobacteria</taxon>
        <taxon>Lysobacterales</taxon>
        <taxon>Lysobacteraceae</taxon>
        <taxon>Lysobacter</taxon>
    </lineage>
</organism>
<dbReference type="EMBL" id="CP013140">
    <property type="protein sequence ID" value="ALN56036.1"/>
    <property type="molecule type" value="Genomic_DNA"/>
</dbReference>
<dbReference type="STRING" id="69.GLE_0678"/>
<dbReference type="KEGG" id="lez:GLE_0678"/>
<protein>
    <submittedName>
        <fullName evidence="1">Uncharacterized protein</fullName>
    </submittedName>
</protein>
<sequence>MERSPISTSPRRRAKTRSFVLAALVAAFGLGEAAATVVLPRFPSEADYLACPGGQAWRDGTRARIDRADLLRRSLSPPRDPALREAVLRLSAQALQRPYLDGSNPGVEAAAAAADAAAAAADAAAAAADAAADSMADGKGAQPGRAPPSPPAEVQAAVRRLGDILRRQPMPGIAEIGEDGVQALWGAIERDRGDAARQERLAEAFLDTQRRSPGIDPFTLRNAMERVDELRLADGRRQRYGTQFDYPERKVVQRPVESERAMDAYRAEFGMMPAALETCLRQRLENPYGFLPGFP</sequence>
<dbReference type="PATRIC" id="fig|69.6.peg.666"/>
<reference evidence="1 2" key="1">
    <citation type="submission" date="2015-11" db="EMBL/GenBank/DDBJ databases">
        <title>Genome sequences of Lysobacter enzymogenes strain C3 and Lysobacter antibioticus ATCC 29479.</title>
        <authorList>
            <person name="Kobayashi D.Y."/>
        </authorList>
    </citation>
    <scope>NUCLEOTIDE SEQUENCE [LARGE SCALE GENOMIC DNA]</scope>
    <source>
        <strain evidence="1 2">C3</strain>
    </source>
</reference>
<dbReference type="OrthoDB" id="2989458at2"/>
<evidence type="ECO:0000313" key="1">
    <source>
        <dbReference type="EMBL" id="ALN56036.1"/>
    </source>
</evidence>
<evidence type="ECO:0000313" key="2">
    <source>
        <dbReference type="Proteomes" id="UP000061569"/>
    </source>
</evidence>
<name>A0A0S2DBX7_LYSEN</name>
<accession>A0A0S2DBX7</accession>
<dbReference type="AlphaFoldDB" id="A0A0S2DBX7"/>